<feature type="disulfide bond" evidence="9">
    <location>
        <begin position="803"/>
        <end position="812"/>
    </location>
</feature>
<dbReference type="GO" id="GO:0048667">
    <property type="term" value="P:cell morphogenesis involved in neuron differentiation"/>
    <property type="evidence" value="ECO:0007669"/>
    <property type="project" value="UniProtKB-ARBA"/>
</dbReference>
<keyword evidence="2 9" id="KW-0245">EGF-like domain</keyword>
<dbReference type="GO" id="GO:0007154">
    <property type="term" value="P:cell communication"/>
    <property type="evidence" value="ECO:0007669"/>
    <property type="project" value="InterPro"/>
</dbReference>
<dbReference type="GO" id="GO:0048646">
    <property type="term" value="P:anatomical structure formation involved in morphogenesis"/>
    <property type="evidence" value="ECO:0007669"/>
    <property type="project" value="UniProtKB-ARBA"/>
</dbReference>
<dbReference type="InterPro" id="IPR018097">
    <property type="entry name" value="EGF_Ca-bd_CS"/>
</dbReference>
<dbReference type="GO" id="GO:0019904">
    <property type="term" value="F:protein domain specific binding"/>
    <property type="evidence" value="ECO:0007669"/>
    <property type="project" value="UniProtKB-ARBA"/>
</dbReference>
<keyword evidence="11 13" id="KW-0472">Membrane</keyword>
<dbReference type="InterPro" id="IPR000152">
    <property type="entry name" value="EGF-type_Asp/Asn_hydroxyl_site"/>
</dbReference>
<dbReference type="GO" id="GO:0007157">
    <property type="term" value="P:heterophilic cell-cell adhesion via plasma membrane cell adhesion molecules"/>
    <property type="evidence" value="ECO:0007669"/>
    <property type="project" value="TreeGrafter"/>
</dbReference>
<dbReference type="InterPro" id="IPR051022">
    <property type="entry name" value="Notch_Cell-Fate_Det"/>
</dbReference>
<evidence type="ECO:0000256" key="11">
    <source>
        <dbReference type="RuleBase" id="RU280815"/>
    </source>
</evidence>
<dbReference type="InterPro" id="IPR006150">
    <property type="entry name" value="Cys_repeat_1"/>
</dbReference>
<evidence type="ECO:0000259" key="14">
    <source>
        <dbReference type="PROSITE" id="PS50026"/>
    </source>
</evidence>
<feature type="disulfide bond" evidence="9">
    <location>
        <begin position="630"/>
        <end position="639"/>
    </location>
</feature>
<organism evidence="17 18">
    <name type="scientific">Ridgeia piscesae</name>
    <name type="common">Tubeworm</name>
    <dbReference type="NCBI Taxonomy" id="27915"/>
    <lineage>
        <taxon>Eukaryota</taxon>
        <taxon>Metazoa</taxon>
        <taxon>Spiralia</taxon>
        <taxon>Lophotrochozoa</taxon>
        <taxon>Annelida</taxon>
        <taxon>Polychaeta</taxon>
        <taxon>Sedentaria</taxon>
        <taxon>Canalipalpata</taxon>
        <taxon>Sabellida</taxon>
        <taxon>Siboglinidae</taxon>
        <taxon>Ridgeia</taxon>
    </lineage>
</organism>
<evidence type="ECO:0000259" key="15">
    <source>
        <dbReference type="PROSITE" id="PS50234"/>
    </source>
</evidence>
<comment type="caution">
    <text evidence="17">The sequence shown here is derived from an EMBL/GenBank/DDBJ whole genome shotgun (WGS) entry which is preliminary data.</text>
</comment>
<dbReference type="Pfam" id="PF01414">
    <property type="entry name" value="DSL"/>
    <property type="match status" value="2"/>
</dbReference>
<comment type="caution">
    <text evidence="9">Lacks conserved residue(s) required for the propagation of feature annotation.</text>
</comment>
<dbReference type="CDD" id="cd00054">
    <property type="entry name" value="EGF_CA"/>
    <property type="match status" value="15"/>
</dbReference>
<keyword evidence="11 13" id="KW-1133">Transmembrane helix</keyword>
<dbReference type="SMART" id="SM00179">
    <property type="entry name" value="EGF_CA"/>
    <property type="match status" value="13"/>
</dbReference>
<keyword evidence="4 11" id="KW-0677">Repeat</keyword>
<dbReference type="FunFam" id="2.10.25.10:FF:000122">
    <property type="entry name" value="Protein crumbs homolog 2"/>
    <property type="match status" value="2"/>
</dbReference>
<feature type="disulfide bond" evidence="9">
    <location>
        <begin position="608"/>
        <end position="618"/>
    </location>
</feature>
<dbReference type="GO" id="GO:0045197">
    <property type="term" value="P:establishment or maintenance of epithelial cell apical/basal polarity"/>
    <property type="evidence" value="ECO:0007669"/>
    <property type="project" value="TreeGrafter"/>
</dbReference>
<dbReference type="Gene3D" id="2.10.25.140">
    <property type="match status" value="9"/>
</dbReference>
<dbReference type="InterPro" id="IPR000742">
    <property type="entry name" value="EGF"/>
</dbReference>
<feature type="domain" description="VWFA" evidence="15">
    <location>
        <begin position="246"/>
        <end position="430"/>
    </location>
</feature>
<protein>
    <recommendedName>
        <fullName evidence="11">Delta-like protein</fullName>
    </recommendedName>
</protein>
<dbReference type="PROSITE" id="PS00010">
    <property type="entry name" value="ASX_HYDROXYL"/>
    <property type="match status" value="4"/>
</dbReference>
<evidence type="ECO:0000256" key="4">
    <source>
        <dbReference type="ARBA" id="ARBA00022737"/>
    </source>
</evidence>
<dbReference type="CDD" id="cd01450">
    <property type="entry name" value="vWFA_subfamily_ECM"/>
    <property type="match status" value="1"/>
</dbReference>
<dbReference type="Proteomes" id="UP001209878">
    <property type="component" value="Unassembled WGS sequence"/>
</dbReference>
<feature type="domain" description="EGF-like" evidence="14">
    <location>
        <begin position="1213"/>
        <end position="1250"/>
    </location>
</feature>
<dbReference type="FunFam" id="2.10.25.10:FF:000143">
    <property type="entry name" value="Protein crumbs 1"/>
    <property type="match status" value="2"/>
</dbReference>
<feature type="disulfide bond" evidence="9">
    <location>
        <begin position="1642"/>
        <end position="1651"/>
    </location>
</feature>
<dbReference type="SMART" id="SM00181">
    <property type="entry name" value="EGF"/>
    <property type="match status" value="33"/>
</dbReference>
<dbReference type="PROSITE" id="PS51051">
    <property type="entry name" value="DSL"/>
    <property type="match status" value="1"/>
</dbReference>
<feature type="domain" description="EGF-like" evidence="14">
    <location>
        <begin position="777"/>
        <end position="813"/>
    </location>
</feature>
<feature type="domain" description="EGF-like" evidence="14">
    <location>
        <begin position="1404"/>
        <end position="1441"/>
    </location>
</feature>
<dbReference type="Gene3D" id="3.40.50.410">
    <property type="entry name" value="von Willebrand factor, type A domain"/>
    <property type="match status" value="1"/>
</dbReference>
<evidence type="ECO:0000256" key="5">
    <source>
        <dbReference type="ARBA" id="ARBA00022782"/>
    </source>
</evidence>
<dbReference type="GO" id="GO:0048863">
    <property type="term" value="P:stem cell differentiation"/>
    <property type="evidence" value="ECO:0007669"/>
    <property type="project" value="UniProtKB-ARBA"/>
</dbReference>
<evidence type="ECO:0000256" key="6">
    <source>
        <dbReference type="ARBA" id="ARBA00022843"/>
    </source>
</evidence>
<dbReference type="Pfam" id="PF12661">
    <property type="entry name" value="hEGF"/>
    <property type="match status" value="4"/>
</dbReference>
<dbReference type="GO" id="GO:0009887">
    <property type="term" value="P:animal organ morphogenesis"/>
    <property type="evidence" value="ECO:0007669"/>
    <property type="project" value="UniProtKB-ARBA"/>
</dbReference>
<dbReference type="SMART" id="SM00327">
    <property type="entry name" value="VWA"/>
    <property type="match status" value="1"/>
</dbReference>
<evidence type="ECO:0000313" key="17">
    <source>
        <dbReference type="EMBL" id="KAK2193950.1"/>
    </source>
</evidence>
<feature type="domain" description="EGF-like" evidence="14">
    <location>
        <begin position="1059"/>
        <end position="1097"/>
    </location>
</feature>
<dbReference type="GO" id="GO:0043005">
    <property type="term" value="C:neuron projection"/>
    <property type="evidence" value="ECO:0007669"/>
    <property type="project" value="UniProtKB-ARBA"/>
</dbReference>
<comment type="function">
    <text evidence="11">Putative Notch ligand involved in the mediation of Notch signaling.</text>
</comment>
<feature type="disulfide bond" evidence="9">
    <location>
        <begin position="671"/>
        <end position="680"/>
    </location>
</feature>
<dbReference type="Gene3D" id="2.10.25.10">
    <property type="entry name" value="Laminin"/>
    <property type="match status" value="13"/>
</dbReference>
<feature type="domain" description="EGF-like" evidence="14">
    <location>
        <begin position="604"/>
        <end position="640"/>
    </location>
</feature>
<reference evidence="17" key="1">
    <citation type="journal article" date="2023" name="Mol. Biol. Evol.">
        <title>Third-Generation Sequencing Reveals the Adaptive Role of the Epigenome in Three Deep-Sea Polychaetes.</title>
        <authorList>
            <person name="Perez M."/>
            <person name="Aroh O."/>
            <person name="Sun Y."/>
            <person name="Lan Y."/>
            <person name="Juniper S.K."/>
            <person name="Young C.R."/>
            <person name="Angers B."/>
            <person name="Qian P.Y."/>
        </authorList>
    </citation>
    <scope>NUCLEOTIDE SEQUENCE</scope>
    <source>
        <strain evidence="17">R07B-5</strain>
    </source>
</reference>
<dbReference type="SMART" id="SM00289">
    <property type="entry name" value="WR1"/>
    <property type="match status" value="7"/>
</dbReference>
<feature type="disulfide bond" evidence="9">
    <location>
        <begin position="1240"/>
        <end position="1249"/>
    </location>
</feature>
<comment type="subcellular location">
    <subcellularLocation>
        <location evidence="11">Membrane</location>
        <topology evidence="11">Single-pass type I membrane protein</topology>
    </subcellularLocation>
</comment>
<feature type="domain" description="EGF-like" evidence="14">
    <location>
        <begin position="905"/>
        <end position="943"/>
    </location>
</feature>
<dbReference type="InterPro" id="IPR001881">
    <property type="entry name" value="EGF-like_Ca-bd_dom"/>
</dbReference>
<feature type="region of interest" description="Disordered" evidence="12">
    <location>
        <begin position="449"/>
        <end position="483"/>
    </location>
</feature>
<feature type="disulfide bond" evidence="10">
    <location>
        <begin position="188"/>
        <end position="200"/>
    </location>
</feature>
<dbReference type="SUPFAM" id="SSF57196">
    <property type="entry name" value="EGF/Laminin"/>
    <property type="match status" value="9"/>
</dbReference>
<evidence type="ECO:0000313" key="18">
    <source>
        <dbReference type="Proteomes" id="UP001209878"/>
    </source>
</evidence>
<keyword evidence="8" id="KW-0325">Glycoprotein</keyword>
<keyword evidence="3 11" id="KW-0732">Signal</keyword>
<keyword evidence="18" id="KW-1185">Reference proteome</keyword>
<feature type="disulfide bond" evidence="9">
    <location>
        <begin position="1815"/>
        <end position="1824"/>
    </location>
</feature>
<dbReference type="PROSITE" id="PS50026">
    <property type="entry name" value="EGF_3"/>
    <property type="match status" value="13"/>
</dbReference>
<evidence type="ECO:0000256" key="7">
    <source>
        <dbReference type="ARBA" id="ARBA00023157"/>
    </source>
</evidence>
<dbReference type="FunFam" id="2.10.25.10:FF:000004">
    <property type="entry name" value="Neurogenic locus notch 1"/>
    <property type="match status" value="2"/>
</dbReference>
<dbReference type="GO" id="GO:0016358">
    <property type="term" value="P:dendrite development"/>
    <property type="evidence" value="ECO:0007669"/>
    <property type="project" value="UniProtKB-ARBA"/>
</dbReference>
<feature type="domain" description="EGF-like" evidence="14">
    <location>
        <begin position="1443"/>
        <end position="1479"/>
    </location>
</feature>
<feature type="compositionally biased region" description="Polar residues" evidence="12">
    <location>
        <begin position="5903"/>
        <end position="5921"/>
    </location>
</feature>
<evidence type="ECO:0000256" key="9">
    <source>
        <dbReference type="PROSITE-ProRule" id="PRU00076"/>
    </source>
</evidence>
<feature type="domain" description="EGF-like" evidence="14">
    <location>
        <begin position="2338"/>
        <end position="2375"/>
    </location>
</feature>
<dbReference type="SMART" id="SM00051">
    <property type="entry name" value="DSL"/>
    <property type="match status" value="2"/>
</dbReference>
<dbReference type="Pfam" id="PF00008">
    <property type="entry name" value="EGF"/>
    <property type="match status" value="8"/>
</dbReference>
<dbReference type="PROSITE" id="PS00022">
    <property type="entry name" value="EGF_1"/>
    <property type="match status" value="14"/>
</dbReference>
<dbReference type="GO" id="GO:0051240">
    <property type="term" value="P:positive regulation of multicellular organismal process"/>
    <property type="evidence" value="ECO:0007669"/>
    <property type="project" value="UniProtKB-ARBA"/>
</dbReference>
<dbReference type="EMBL" id="JAODUO010000004">
    <property type="protein sequence ID" value="KAK2193950.1"/>
    <property type="molecule type" value="Genomic_DNA"/>
</dbReference>
<proteinExistence type="predicted"/>
<dbReference type="InterPro" id="IPR001774">
    <property type="entry name" value="DSL"/>
</dbReference>
<dbReference type="FunFam" id="2.10.25.10:FF:000172">
    <property type="entry name" value="FAT atypical cadherin 3"/>
    <property type="match status" value="1"/>
</dbReference>
<evidence type="ECO:0000256" key="1">
    <source>
        <dbReference type="ARBA" id="ARBA00022473"/>
    </source>
</evidence>
<evidence type="ECO:0000256" key="8">
    <source>
        <dbReference type="ARBA" id="ARBA00023180"/>
    </source>
</evidence>
<sequence>MFNEPFIAMAEKGAFGVVRVSVQFVNYTNTQGKKWDGTCCDTSASNCNIDPCDHYFQVCLDDSSSNVCPTDQLTAKFDSAVNQNAVSFNTGYINGGTTNPFVFRDESKWTGSTTIKVIALDSDAVVKELVDRLSIKFDQPKPSPNRKSATYKDVTLTGQRPNDKTEMVLKVAVYCDNNYYGDDCTVFCVNTHNCNGHFTCGDTGEKVCMDGWEGPDCKKQKFGHSTCPSTYVTMPPPTPDPCSQVDLLYILDISGSLNKIDSNNWNYVLEFAKSFVDQFVISANGAHVGVVLFGNNGVLKIKLNEFTDVILLKAAIDKLEFKDQRTNIYGGLEEAKNAFKPANGARVGVKKVAIFITDGEKANERYTNPQPTAADLKNSGVEVFVISHSHYFSKNESTMTLVETIASPPLTEHLFISDDFGNLKNYVQEIKDTMDKSCRVSTKNPFASTKNPFASTTKNPFGTTRPTTKNPLGTTRPTQAPSTSKTLAGTWEGHYMCDLKQFSIQVTLALKNGDPNALSGKLTFLNNTVKGVEMVSVVMSNAGNVQFTPIKWDTQPGDGVQFLGLTGQFDSVADQIVGLTTMQNCGTFSLSRGEGFKGDRCETVVDPCETKHCGVGACVALNGTAFHCVCPLGYYGDECEIIGTNVTCVENPCLNNGTCLNDPTKGYNCSCLVSFTGVQCETELHLPVPCPEFYYGKNCTTYCEPANDCAHGHFTCNTTTGEKLCNAGFKGTDCKQRDVTGEDPECPEFGPCKNGGNCFNKSCCCVPGFIGDYCQIDIIECDSSPCMHEGICKDELNAYRCVCKPGFFGANCEMSNETSTETPMTTTSGTCVPTDSCDGGHYTCNNDTGEKVCNPGFKGTDCKERDVQGEDPECPTLGTCKNEGNCWNHTCCCAKGYEGLLCGSDIIECLSSPCVNGGTCTEGGIGEYKCKCPAEAVTVASPTTLAPTTVVDTTVAATTLAPSTEPVTTELLTTETPMTTTSGICVPTDSCDGGHYTCNNDTGEKLCNPGFKGTDCKERDVQGEDPECPTLGTCKNGGNCWNHTCCCAKGYEGLLCGSDIIECLSSPCVNGGTCKEGGIGEYKCKCPEEAVTTASPTTLAPTTVVDTTEAATTLAPSTEPVTTELLTTETPMMTTSATCVPTDSCDGGHYTCNNDTGEKVCNPGFKGTDCKERDVQGEDPECPTLGTCKNRGNCWNHTCCCAKGYEGQLCGSDIIECRSSPCVNGGTCKEGDIGEYKCKCPAGFSGVNCEMSNETVSSTVSPTTEAVTTASPTTEAVTTASPTTEAVTTVVDTTVAATTLAPSTEPVTTELMTTELLTTETPMMTTSGICVPTDSCDGGHYTCNNDTGEKVCNPGFKGTDCKERDVQGEDPECPTLGTCKNGGNCWNHTCCCAKGYEGQLCGSDIIECRSSPCVNGGTCTEGGIGEYKCKCPEGYSGPICGTEINECKSSPCVNGGTCKDEIGFYNCLCLEGFSGVNCEMSNGTVSSTVSPTTEAVTKASPTTLAATTVVDTTIAATTLAPSTEPVTTELLTTSQAPSNTTCEDTNSCDGGHYVCDPQTNEKMCLIGFKGTDCKEKDVIKDDPECPSHIQCKNGGTCWNNTCCCAKGYEGLLCGDDIIECRSSPCVNGGTCKDEIGFYRCKCPAGFSGVNCEMSNETVSSTVSPTTEAVTTASPTTLAATTVVDTTVAATTLAPSTEPVTTELLTTSQAPSNTTCEDTNSCDGGHYVCDPQTNEKMCLIGFKGADCKEKDVIKDDPECPSHVQCKNGGTCWNNTCCCAKGYDGVSCQYDIDECSSTPCLNGGICKDEIGHYRCQCPEGFFGANCEMSNETSTETPMTTTSATCVPTDSCDGGHYTCNNDTGEKVCNPGFKGTDCKERDVQGEDPECPTLGTCKNGGTCWNHTCCCAKGYEGLLCGSDIIECLSSPCVNGGTCKEGGIGEYKCKCPAEAVTTAIPTTLAPTTVVDTTVTATTVAPSTEPVTTETPMTTTSATCVPTDSCDGGHYTCNNDTGEKLCNPGFKGTDCKERDVQGEDPECPTLGTCKNEGNCWNHTCCCAKGYEGQLCGSDIIECLSSPCVNGGTCKEGDIGEYKCKCPEVVFTTTSVSTTERPINTSCEETNSCDGHYTCNNETHEKICYVGFKGPDCKDRDFDGQDDPECPSYGPYTCDGGHYVCNNDTGEKICNDGYKGTDCKDRDFSGQDDPNCPSMGSCFSGANCETAIVTSTEASQTTEAMTTAAMTNATMTTAAMTNATMTTAAMETTPVACVPTDSCDGHYTCDADTGEKVCNAGYKGAECTEKEYNGPDDPECPSLGKCKNGGTCWNNTCCCAKGYEGQLCGIDIIECQSNPCVNEGTCKEGDIGEYKCICPEGYSGVNCEEALATTTEAGPEPTTAKPLSAVITDILGSVTGELTPDQKQQLIAQIIQAILNQPANTMSSDAGAMSNDQQDTEPGAAKAPVVGSTIIGTTFINPKNNLTYEITGIKLETYYDEDGNLRTKVVATYKVVDANGQEVDVNPPAQPEKKKLETVNRNTLALKGLYLDKTMFHSYASAIEEAYLEANAGFNTYTAFQVKLIRADEIIGSKGEPATRFYFWLVHGSDNSQIAPADAVKPKDTVMVTAFQTKIKLSIELFEGDETHTQQSAFGIFINGTVFDEDIDKMKQKLEAWWKSDGAYMNASSISIDIGMTEVFYSGAGQELTKVVYFVKADGKLVVSSDFILGKKPPSLKKLSMGFKAADGSTYSLASTDKFQLMTELGSLSTENQLREAEAFEVTMKQRISKDSFSAFEPKLLIEVRKMNVPGMNMGEFTVKVVAAKEYVSSEKREMFTTLKYFVLNNHTVVDRRRVESIAPTAQNIATACKDIKLPNGEALTFITDVTSLGVMAKLDVCFKQVVTGTVVKQDFVKFEESILSATLAADTSLPADKTVVTVMMADEQVATDGLSVSALFYRVSVSVSGSFSQTISAQTSSKTELTTAQLSAKVSFKRADGSSYEIVEKSVVETVQRYSDMFSLFVKTKVVKSDFEAFGANLKTFFTGKLTATKVDVEVMKQEERMTATGEMSWSLGFFVKADGALVVPTQVKGVTLATMSDSISVKTLSGAAYEFITDTTKVASVKRVEELFSFSLSTNVAESSKAAIKAQVAAAYEGTSTGYAVSIVSVDELLTSEGESVFTVRYELSLNGTALSARDEQSLNTTQITSVMGKINTPQGKPYVTVATASMQLESAVSCTTMALSRVVRTTDQQAVQTAVKTAYSESPHWQNATVWLVDYVAKVSGESVAPNTLPALDATKLAASFPVPAGGEAYSVLTVDTSSVLVFDMAYRLTTKQEIRSTEFSSFETVLVESFKASSTEYAQSTVEIKIWKVEELVDSATGSSLYIAIYTVSVGGTMLDARVDAVVDSSILASKVTAAKIEGAAGVYEVVTKAVSTSVSRVALAMSLLIKGEVASTDVSVMLETVQDIVRAQDTTVSAADVKILQKLEVFDDAGVVFTKLRYTVSVNGKLMVPGAMAALDISAVMTKMASKTFTVKGGYTLVTASKTMTLAARDLLSFSLKTHVHAADVAAFQTEVAATLKLRAEFSGKDVSVKIIKQQELFQANGKSIWKVFFSVSVKGQVVSGRNIKAISTAEVTATLGKVTVAGSTDKYSDFIAVKADIDASFKLTDLGFVVLKEKVAKSQFTQFASAIKIALREQSAEYASLDITIIKQESFFTATGEVWRLFYSIKRSGKTVASVDIAVVETSKVTVQLKAKGLKTTSGADFTVVAATTATVRAASLFSGITLSAKISSTDLKAFEAAVAAAYKLSLKDSSSGEVSVKVKAQKEVVVKTGSQTSSGFKLLLEIAVDNKTMDARLAAPLNLTAVGEAMQAVMVQGSKKTYADLIMAVDKTAAKLDYDSLFTMSLKAFVKKSVYQDLQSIMTIEIKKQLSLASSAVLKVEILKQEKVTVGGKAVIRMSFSVEVDGEMKDSRSSKLDMTKLLAAIAGAVSVKDKVQVVTPVPTGSVRRSDLSLKLFFLNRLSKADITLLVTLIKKTYADMKSTAVVEFVRMESLTTSKRRMIQCLYYDVLEAGVQKAVGIDMSKLALNLAGKTDATGEEFHVFLETSDEVVLSSSSSFSFYLSMKARSANIDALLVALKGLWKSARADLTDVSLTFVTQLESFKMDGSRVIKFVYTVKAGGAALNSEVEDGLNFATLQQAFRSISVTGVSAKSYGDLALDVSTLGRLVDKSSLSYIVVTRPVLQTHYVGFKTALENTWTELGTSVTVTIIVQEEVIVRGSIVAYVLHYDASINEVTQQPKAYDESFINTFKSKLSQKSASGEAYSLIRVSSTQAVSKTTAFSFFITGVIAHSQREAVVNAMAEAEQKHRSSVDDLSVELSLQEEFVKEDGTRAWKIWYLVMAGGVPLDAEAETSLDKSAIRTALMTVDDKLGKLVVTATTFVAYDFGMRFTLILKSVVLKGDFGKFTTVLENVWKAQITDFTGVSFKIMTLEEVIDSERNTAFQLVYFAFESSGTTIDSRRVKTIDYTAAVTDAKIAGPRGDYSVATVTGAMRRLTLSLSMFVEGAVATEQNEMFRAALQLYWNETVKGATVEFGMQEDYVYKGMFATGIVYFVSLNGAFVMPETLAAFDVAKLQGLITFKNANGEDYKVVDTTNKLYRYSFHFSALIEQAIRNNELNTIKDNLQAAWRTKIGASVTLAAAVQEEVVNNVGVSYWRLVYFIEDNNVVVNAQLQQPLDEAALKTAFKVKIAGSRLSYSSLLMVTTMQTVRVSQLFTVVFKQKVTRRDFSTMETSITSAWKQVDSAYDSVAISVMKLDKMVDDLSGFVWILRYKAILAGKLISRTHFTAAASLKLKSKLQTAITKHELYDTTDRKLTKYQSAFYTLLKRPVQTADREKVVASLQGKWKTAQQSSSAKLEVKFATQEEHIDLRGHAVYKFAYFVSFDGVIRDALFEDSLSSADMEAALKVAITRGNGEYSDFLYTDGLEKLVIFSDLIGIDVKQKIALADYDKIAAIVKKSWADLSAEYSDLEIKVRTQEEFLTVKDEVGEFSSRLLYSATNNGVTLSLNDLPVAAPNALAAIEGLKGPTGANYVLLTDVTQHTGLWRYKMAMSVYLNMWVKRTDVKTVTKSLAEVLRAAKPKSEALTVTFGAQENYIDGSNHLVKFAFFVKNGEVLLDGNLEEPVDSAVLTDQFKNNGLSNYMIKSTAQLTSARNLRKSFKLYIKGPVSQNRVTEFSTQLTKAWTATKSITDHSIQAILVQTTVSRPSSYKPQYPDHPRTDHSIQTILVQATVSRPSSYRPQYPDHPHTDHSVSAEAVTKEEYISEHGLLLTAIYYFMAYTSGDVIDPAIVKPLTAAEFVANGNVTKMNDVKSYYTPYSGETTMLKQYSKQYSLVLTGDIKADVAVETLESIKSVWLETTGADSVELSLTKLERSFGKVGTTVTRVLYEVRRNGVVTFPAQDPQPADSDLTKKIPAGSGSLYEADTVPVNVGRSFGLTFKGTVTSSLAGDIVTKLKAAWESAKPQKKPITCQLVGHEKRMSTSGEAVGQLFYTVKFNGVAVDKAEVELPTTVSLPSQLSAFNLEVCSTIVVKFVSQMKYSTGTWTRVSKVSYTVSVNGEDPDSLDVMVPTIVNITAAFKSIDEKLSAPCVCLARRNRRVVLVATAEEAANKKDAIRSGILKAWKAINQAIKDEFVCGVNTASSRKRRSTDSSGKTVTPVDYHVAVAGQEPDPLFVQEPDSDAINKAIEEEAGLKVSETECNDMTLEGNSQQHEKSKITGAIKDAYLKANPQVTSDQISVTNVQLNNKDGNTEVTYCISTDQQLDQPSVEDKKQAMASIGKTFMTDPTTSPQSNPRSNSYITTIIIICCVVAFIILVLVLVKVIHGRRQLKKDEQDASQPGPYDDEENFPGHAMYGTSTLGMTKNNKDSVSSKVQLYDHS</sequence>
<keyword evidence="6" id="KW-0832">Ubl conjugation</keyword>
<evidence type="ECO:0000256" key="2">
    <source>
        <dbReference type="ARBA" id="ARBA00022536"/>
    </source>
</evidence>
<dbReference type="Pfam" id="PF00092">
    <property type="entry name" value="VWA"/>
    <property type="match status" value="1"/>
</dbReference>
<dbReference type="SUPFAM" id="SSF53300">
    <property type="entry name" value="vWA-like"/>
    <property type="match status" value="1"/>
</dbReference>
<dbReference type="PROSITE" id="PS50234">
    <property type="entry name" value="VWFA"/>
    <property type="match status" value="1"/>
</dbReference>
<dbReference type="GO" id="GO:0005886">
    <property type="term" value="C:plasma membrane"/>
    <property type="evidence" value="ECO:0007669"/>
    <property type="project" value="UniProtKB-ARBA"/>
</dbReference>
<evidence type="ECO:0000256" key="12">
    <source>
        <dbReference type="SAM" id="MobiDB-lite"/>
    </source>
</evidence>
<dbReference type="PANTHER" id="PTHR24049">
    <property type="entry name" value="CRUMBS FAMILY MEMBER"/>
    <property type="match status" value="1"/>
</dbReference>
<dbReference type="PROSITE" id="PS01186">
    <property type="entry name" value="EGF_2"/>
    <property type="match status" value="14"/>
</dbReference>
<feature type="domain" description="EGF-like" evidence="14">
    <location>
        <begin position="1616"/>
        <end position="1652"/>
    </location>
</feature>
<keyword evidence="7 9" id="KW-1015">Disulfide bond</keyword>
<feature type="disulfide bond" evidence="9">
    <location>
        <begin position="2365"/>
        <end position="2374"/>
    </location>
</feature>
<dbReference type="GO" id="GO:0030097">
    <property type="term" value="P:hemopoiesis"/>
    <property type="evidence" value="ECO:0007669"/>
    <property type="project" value="UniProtKB-ARBA"/>
</dbReference>
<feature type="disulfide bond" evidence="10">
    <location>
        <begin position="175"/>
        <end position="184"/>
    </location>
</feature>
<dbReference type="InterPro" id="IPR013032">
    <property type="entry name" value="EGF-like_CS"/>
</dbReference>
<dbReference type="InterPro" id="IPR002035">
    <property type="entry name" value="VWF_A"/>
</dbReference>
<dbReference type="GO" id="GO:0001764">
    <property type="term" value="P:neuron migration"/>
    <property type="evidence" value="ECO:0007669"/>
    <property type="project" value="UniProtKB-ARBA"/>
</dbReference>
<dbReference type="FunFam" id="2.10.25.10:FF:000012">
    <property type="entry name" value="Delta-like protein"/>
    <property type="match status" value="1"/>
</dbReference>
<feature type="domain" description="EGF-like" evidence="14">
    <location>
        <begin position="644"/>
        <end position="681"/>
    </location>
</feature>
<dbReference type="GO" id="GO:0003008">
    <property type="term" value="P:system process"/>
    <property type="evidence" value="ECO:0007669"/>
    <property type="project" value="UniProtKB-ARBA"/>
</dbReference>
<feature type="disulfide bond" evidence="9">
    <location>
        <begin position="1431"/>
        <end position="1440"/>
    </location>
</feature>
<feature type="transmembrane region" description="Helical" evidence="13">
    <location>
        <begin position="5847"/>
        <end position="5868"/>
    </location>
</feature>
<name>A0AAD9PFX8_RIDPI</name>
<dbReference type="GO" id="GO:0032991">
    <property type="term" value="C:protein-containing complex"/>
    <property type="evidence" value="ECO:0007669"/>
    <property type="project" value="TreeGrafter"/>
</dbReference>
<dbReference type="SMART" id="SM00286">
    <property type="entry name" value="PTI"/>
    <property type="match status" value="13"/>
</dbReference>
<feature type="disulfide bond" evidence="9">
    <location>
        <begin position="1469"/>
        <end position="1478"/>
    </location>
</feature>
<feature type="domain" description="EGF-like" evidence="14">
    <location>
        <begin position="1917"/>
        <end position="1955"/>
    </location>
</feature>
<dbReference type="GO" id="GO:0009952">
    <property type="term" value="P:anterior/posterior pattern specification"/>
    <property type="evidence" value="ECO:0007669"/>
    <property type="project" value="UniProtKB-ARBA"/>
</dbReference>
<accession>A0AAD9PFX8</accession>
<keyword evidence="5" id="KW-0221">Differentiation</keyword>
<dbReference type="GO" id="GO:0051241">
    <property type="term" value="P:negative regulation of multicellular organismal process"/>
    <property type="evidence" value="ECO:0007669"/>
    <property type="project" value="UniProtKB-ARBA"/>
</dbReference>
<feature type="domain" description="EGF-like" evidence="14">
    <location>
        <begin position="1789"/>
        <end position="1825"/>
    </location>
</feature>
<feature type="disulfide bond" evidence="10">
    <location>
        <begin position="208"/>
        <end position="217"/>
    </location>
</feature>
<dbReference type="GO" id="GO:0005509">
    <property type="term" value="F:calcium ion binding"/>
    <property type="evidence" value="ECO:0007669"/>
    <property type="project" value="InterPro"/>
</dbReference>
<dbReference type="GO" id="GO:0035282">
    <property type="term" value="P:segmentation"/>
    <property type="evidence" value="ECO:0007669"/>
    <property type="project" value="UniProtKB-ARBA"/>
</dbReference>
<gene>
    <name evidence="17" type="ORF">NP493_4g06000</name>
</gene>
<keyword evidence="1 11" id="KW-0217">Developmental protein</keyword>
<keyword evidence="11 13" id="KW-0812">Transmembrane</keyword>
<feature type="region of interest" description="Disordered" evidence="12">
    <location>
        <begin position="5877"/>
        <end position="5927"/>
    </location>
</feature>
<dbReference type="PROSITE" id="PS01187">
    <property type="entry name" value="EGF_CA"/>
    <property type="match status" value="2"/>
</dbReference>
<feature type="region of interest" description="Disordered" evidence="12">
    <location>
        <begin position="2433"/>
        <end position="2453"/>
    </location>
</feature>
<evidence type="ECO:0000256" key="3">
    <source>
        <dbReference type="ARBA" id="ARBA00022729"/>
    </source>
</evidence>
<dbReference type="InterPro" id="IPR036465">
    <property type="entry name" value="vWFA_dom_sf"/>
</dbReference>
<evidence type="ECO:0000259" key="16">
    <source>
        <dbReference type="PROSITE" id="PS51051"/>
    </source>
</evidence>
<feature type="domain" description="DSL" evidence="16">
    <location>
        <begin position="173"/>
        <end position="217"/>
    </location>
</feature>
<evidence type="ECO:0000256" key="10">
    <source>
        <dbReference type="PROSITE-ProRule" id="PRU00377"/>
    </source>
</evidence>
<evidence type="ECO:0000256" key="13">
    <source>
        <dbReference type="SAM" id="Phobius"/>
    </source>
</evidence>
<feature type="domain" description="EGF-like" evidence="14">
    <location>
        <begin position="2066"/>
        <end position="2104"/>
    </location>
</feature>